<evidence type="ECO:0000256" key="1">
    <source>
        <dbReference type="SAM" id="Phobius"/>
    </source>
</evidence>
<keyword evidence="1" id="KW-0812">Transmembrane</keyword>
<sequence length="124" mass="14209">MNQVFQKFLNGVSNSNVNVFKKAFWITCFKATLLFYPLATIPFSLIFLAFTDYMKSPYLYYAAGESILFIITFSTIVLFLAFFGFYASIIESFQTKEKGNAKGTDRKTFTVFMDNSVGKEQNKN</sequence>
<feature type="transmembrane region" description="Helical" evidence="1">
    <location>
        <begin position="23"/>
        <end position="47"/>
    </location>
</feature>
<dbReference type="RefSeq" id="WP_099686032.1">
    <property type="nucleotide sequence ID" value="NZ_NWUW01000026.1"/>
</dbReference>
<dbReference type="Proteomes" id="UP000228484">
    <property type="component" value="Unassembled WGS sequence"/>
</dbReference>
<evidence type="ECO:0000313" key="3">
    <source>
        <dbReference type="Proteomes" id="UP000228484"/>
    </source>
</evidence>
<evidence type="ECO:0000313" key="2">
    <source>
        <dbReference type="EMBL" id="PIE92800.1"/>
    </source>
</evidence>
<dbReference type="AlphaFoldDB" id="A0A2G6Q8V1"/>
<dbReference type="EMBL" id="NWUW01000026">
    <property type="protein sequence ID" value="PIE92800.1"/>
    <property type="molecule type" value="Genomic_DNA"/>
</dbReference>
<proteinExistence type="predicted"/>
<keyword evidence="3" id="KW-1185">Reference proteome</keyword>
<accession>A0A2G6Q8V1</accession>
<reference evidence="2 3" key="1">
    <citation type="submission" date="2017-09" db="EMBL/GenBank/DDBJ databases">
        <title>Biocontrol bacteria screening and application from spent mushroom substrate.</title>
        <authorList>
            <person name="Sun X."/>
        </authorList>
    </citation>
    <scope>NUCLEOTIDE SEQUENCE [LARGE SCALE GENOMIC DNA]</scope>
    <source>
        <strain evidence="2 3">100374</strain>
    </source>
</reference>
<protein>
    <submittedName>
        <fullName evidence="2">Uncharacterized protein</fullName>
    </submittedName>
</protein>
<name>A0A2G6Q8V1_9BACI</name>
<feature type="transmembrane region" description="Helical" evidence="1">
    <location>
        <begin position="67"/>
        <end position="89"/>
    </location>
</feature>
<keyword evidence="1" id="KW-1133">Transmembrane helix</keyword>
<comment type="caution">
    <text evidence="2">The sequence shown here is derived from an EMBL/GenBank/DDBJ whole genome shotgun (WGS) entry which is preliminary data.</text>
</comment>
<keyword evidence="1" id="KW-0472">Membrane</keyword>
<gene>
    <name evidence="2" type="ORF">CO726_24860</name>
</gene>
<organism evidence="2 3">
    <name type="scientific">Bacillus fungorum</name>
    <dbReference type="NCBI Taxonomy" id="2039284"/>
    <lineage>
        <taxon>Bacteria</taxon>
        <taxon>Bacillati</taxon>
        <taxon>Bacillota</taxon>
        <taxon>Bacilli</taxon>
        <taxon>Bacillales</taxon>
        <taxon>Bacillaceae</taxon>
        <taxon>Bacillus</taxon>
    </lineage>
</organism>